<reference evidence="1 2" key="1">
    <citation type="submission" date="2017-09" db="EMBL/GenBank/DDBJ databases">
        <authorList>
            <person name="Lee N."/>
            <person name="Cho B.-K."/>
        </authorList>
    </citation>
    <scope>NUCLEOTIDE SEQUENCE [LARGE SCALE GENOMIC DNA]</scope>
    <source>
        <strain evidence="1 2">ATCC 27476</strain>
    </source>
</reference>
<keyword evidence="2" id="KW-1185">Reference proteome</keyword>
<evidence type="ECO:0000313" key="2">
    <source>
        <dbReference type="Proteomes" id="UP000325563"/>
    </source>
</evidence>
<dbReference type="KEGG" id="svn:CP980_16180"/>
<organism evidence="1 2">
    <name type="scientific">Streptomyces vinaceus</name>
    <dbReference type="NCBI Taxonomy" id="1960"/>
    <lineage>
        <taxon>Bacteria</taxon>
        <taxon>Bacillati</taxon>
        <taxon>Actinomycetota</taxon>
        <taxon>Actinomycetes</taxon>
        <taxon>Kitasatosporales</taxon>
        <taxon>Streptomycetaceae</taxon>
        <taxon>Streptomyces</taxon>
    </lineage>
</organism>
<name>A0A5J6JF77_STRVI</name>
<dbReference type="Proteomes" id="UP000325563">
    <property type="component" value="Chromosome"/>
</dbReference>
<proteinExistence type="predicted"/>
<sequence>MPLFCPYAGLPPLLTSVSSFVDPEKTSALEVARADLVDLGDRAVRELDRGHEGPLCRRRGRVHLRDGRVDGRLGDGLVLPHRLALPHGPLLGGLLLDRLLLDRLLDPRQNLRLRAGRRVRER</sequence>
<protein>
    <submittedName>
        <fullName evidence="1">Uncharacterized protein</fullName>
    </submittedName>
</protein>
<accession>A0A5J6JF77</accession>
<gene>
    <name evidence="1" type="ORF">CP980_16180</name>
</gene>
<dbReference type="EMBL" id="CP023692">
    <property type="protein sequence ID" value="QEV46436.1"/>
    <property type="molecule type" value="Genomic_DNA"/>
</dbReference>
<dbReference type="AlphaFoldDB" id="A0A5J6JF77"/>
<evidence type="ECO:0000313" key="1">
    <source>
        <dbReference type="EMBL" id="QEV46436.1"/>
    </source>
</evidence>